<dbReference type="Gene3D" id="2.30.30.100">
    <property type="match status" value="1"/>
</dbReference>
<name>A0A538TRT2_UNCEI</name>
<protein>
    <submittedName>
        <fullName evidence="3">T9SS type A sorting domain-containing protein</fullName>
    </submittedName>
</protein>
<dbReference type="Pfam" id="PF13860">
    <property type="entry name" value="FlgD_ig"/>
    <property type="match status" value="1"/>
</dbReference>
<evidence type="ECO:0000259" key="2">
    <source>
        <dbReference type="Pfam" id="PF13860"/>
    </source>
</evidence>
<accession>A0A538TRT2</accession>
<sequence>MIDQSEQTLTLTARSASRLLDWVRCGTRTCRITPLGFACALLWFGPAAAETYFSARTDYDASIAPFAVAIGDLNNDGIPDLVATHDNADSISVYFGIGDGTFESRRTSYVPAGYADDLVIGNFNNDAWADVVLDAGGRIIVCPGDGSGFFTSFTAPVNGLGGGRMASGYINVDANLDLVVTNHGDPGAFYVLLGNGDGTFQPYTEHATHKWPLDIALGDFYADGALDVAVTHDCCPDQTTVTIFPGEGTGNFIPGIDTPTCNDPQSIATGDLNGDGKLDYVVACVDQRTAVRLGNGNGTFVATDDLPIFGGGPSTVAADVTGDGKLDVVVVSNGYGLRPDSLEVFPGNGNGFFGARERFEASSVPNGIVAADLNGDTKVDLVTANEIDFNAFPPVDGALSVFLNCVPCVPTSISVALQDARAEAGVVRLRWYVPDSRGIYSVQRRTAGGDWGEVGIAALERPGVVAYEDRSVSPGERYAYRLFVQTVNDQGFSSEVWVLVPTVGGAPLALRLDPSYPNPFQTQTTLNFGIPSPAAVKLGIFNVTGRRVATVIERDLPAGWRSATWDGRDSSGRPVASGTYFARLESAGRVEIRKIIVAR</sequence>
<evidence type="ECO:0000313" key="4">
    <source>
        <dbReference type="Proteomes" id="UP000317691"/>
    </source>
</evidence>
<evidence type="ECO:0000256" key="1">
    <source>
        <dbReference type="ARBA" id="ARBA00022729"/>
    </source>
</evidence>
<dbReference type="InterPro" id="IPR028994">
    <property type="entry name" value="Integrin_alpha_N"/>
</dbReference>
<dbReference type="Pfam" id="PF13517">
    <property type="entry name" value="FG-GAP_3"/>
    <property type="match status" value="3"/>
</dbReference>
<dbReference type="Proteomes" id="UP000317691">
    <property type="component" value="Unassembled WGS sequence"/>
</dbReference>
<dbReference type="InterPro" id="IPR013783">
    <property type="entry name" value="Ig-like_fold"/>
</dbReference>
<dbReference type="InterPro" id="IPR013517">
    <property type="entry name" value="FG-GAP"/>
</dbReference>
<gene>
    <name evidence="3" type="ORF">E6K79_03005</name>
</gene>
<proteinExistence type="predicted"/>
<dbReference type="InterPro" id="IPR025965">
    <property type="entry name" value="FlgD/Vpr_Ig-like"/>
</dbReference>
<organism evidence="3 4">
    <name type="scientific">Eiseniibacteriota bacterium</name>
    <dbReference type="NCBI Taxonomy" id="2212470"/>
    <lineage>
        <taxon>Bacteria</taxon>
        <taxon>Candidatus Eiseniibacteriota</taxon>
    </lineage>
</organism>
<dbReference type="PANTHER" id="PTHR46580:SF4">
    <property type="entry name" value="ATP_GTP-BINDING PROTEIN"/>
    <property type="match status" value="1"/>
</dbReference>
<feature type="domain" description="FlgD/Vpr Ig-like" evidence="2">
    <location>
        <begin position="523"/>
        <end position="585"/>
    </location>
</feature>
<dbReference type="AlphaFoldDB" id="A0A538TRT2"/>
<dbReference type="Gene3D" id="2.60.40.4070">
    <property type="match status" value="1"/>
</dbReference>
<comment type="caution">
    <text evidence="3">The sequence shown here is derived from an EMBL/GenBank/DDBJ whole genome shotgun (WGS) entry which is preliminary data.</text>
</comment>
<evidence type="ECO:0000313" key="3">
    <source>
        <dbReference type="EMBL" id="TMQ66336.1"/>
    </source>
</evidence>
<dbReference type="Gene3D" id="2.130.10.130">
    <property type="entry name" value="Integrin alpha, N-terminal"/>
    <property type="match status" value="2"/>
</dbReference>
<dbReference type="SUPFAM" id="SSF69318">
    <property type="entry name" value="Integrin alpha N-terminal domain"/>
    <property type="match status" value="1"/>
</dbReference>
<dbReference type="EMBL" id="VBOZ01000009">
    <property type="protein sequence ID" value="TMQ66336.1"/>
    <property type="molecule type" value="Genomic_DNA"/>
</dbReference>
<keyword evidence="1" id="KW-0732">Signal</keyword>
<reference evidence="3 4" key="1">
    <citation type="journal article" date="2019" name="Nat. Microbiol.">
        <title>Mediterranean grassland soil C-N compound turnover is dependent on rainfall and depth, and is mediated by genomically divergent microorganisms.</title>
        <authorList>
            <person name="Diamond S."/>
            <person name="Andeer P.F."/>
            <person name="Li Z."/>
            <person name="Crits-Christoph A."/>
            <person name="Burstein D."/>
            <person name="Anantharaman K."/>
            <person name="Lane K.R."/>
            <person name="Thomas B.C."/>
            <person name="Pan C."/>
            <person name="Northen T.R."/>
            <person name="Banfield J.F."/>
        </authorList>
    </citation>
    <scope>NUCLEOTIDE SEQUENCE [LARGE SCALE GENOMIC DNA]</scope>
    <source>
        <strain evidence="3">WS_9</strain>
    </source>
</reference>
<dbReference type="PANTHER" id="PTHR46580">
    <property type="entry name" value="SENSOR KINASE-RELATED"/>
    <property type="match status" value="1"/>
</dbReference>
<dbReference type="NCBIfam" id="TIGR04183">
    <property type="entry name" value="Por_Secre_tail"/>
    <property type="match status" value="1"/>
</dbReference>
<dbReference type="Gene3D" id="2.60.40.10">
    <property type="entry name" value="Immunoglobulins"/>
    <property type="match status" value="1"/>
</dbReference>
<dbReference type="InterPro" id="IPR026444">
    <property type="entry name" value="Secre_tail"/>
</dbReference>